<feature type="disulfide bond" evidence="9">
    <location>
        <begin position="294"/>
        <end position="312"/>
    </location>
</feature>
<dbReference type="PROSITE" id="PS01209">
    <property type="entry name" value="LDLRA_1"/>
    <property type="match status" value="1"/>
</dbReference>
<evidence type="ECO:0000256" key="3">
    <source>
        <dbReference type="ARBA" id="ARBA00022737"/>
    </source>
</evidence>
<dbReference type="InterPro" id="IPR002919">
    <property type="entry name" value="TIL_dom"/>
</dbReference>
<feature type="region of interest" description="Disordered" evidence="10">
    <location>
        <begin position="463"/>
        <end position="496"/>
    </location>
</feature>
<keyword evidence="3" id="KW-0677">Repeat</keyword>
<dbReference type="InterPro" id="IPR036055">
    <property type="entry name" value="LDL_receptor-like_sf"/>
</dbReference>
<dbReference type="PRINTS" id="PR00261">
    <property type="entry name" value="LDLRECEPTOR"/>
</dbReference>
<dbReference type="SMART" id="SM00192">
    <property type="entry name" value="LDLa"/>
    <property type="match status" value="4"/>
</dbReference>
<dbReference type="Proteomes" id="UP001209878">
    <property type="component" value="Unassembled WGS sequence"/>
</dbReference>
<comment type="subcellular location">
    <subcellularLocation>
        <location evidence="1">Membrane</location>
        <topology evidence="1">Single-pass membrane protein</topology>
    </subcellularLocation>
</comment>
<dbReference type="PROSITE" id="PS50068">
    <property type="entry name" value="LDLRA_2"/>
    <property type="match status" value="4"/>
</dbReference>
<evidence type="ECO:0000256" key="9">
    <source>
        <dbReference type="PROSITE-ProRule" id="PRU00124"/>
    </source>
</evidence>
<dbReference type="InterPro" id="IPR002172">
    <property type="entry name" value="LDrepeatLR_classA_rpt"/>
</dbReference>
<keyword evidence="6 9" id="KW-1015">Disulfide bond</keyword>
<comment type="caution">
    <text evidence="9">Lacks conserved residue(s) required for the propagation of feature annotation.</text>
</comment>
<keyword evidence="2" id="KW-0812">Transmembrane</keyword>
<dbReference type="EMBL" id="JAODUO010000822">
    <property type="protein sequence ID" value="KAK2174158.1"/>
    <property type="molecule type" value="Genomic_DNA"/>
</dbReference>
<dbReference type="Gene3D" id="4.10.400.10">
    <property type="entry name" value="Low-density Lipoprotein Receptor"/>
    <property type="match status" value="4"/>
</dbReference>
<dbReference type="SMART" id="SM00832">
    <property type="entry name" value="C8"/>
    <property type="match status" value="1"/>
</dbReference>
<feature type="compositionally biased region" description="Low complexity" evidence="10">
    <location>
        <begin position="465"/>
        <end position="482"/>
    </location>
</feature>
<evidence type="ECO:0000256" key="5">
    <source>
        <dbReference type="ARBA" id="ARBA00023136"/>
    </source>
</evidence>
<dbReference type="CDD" id="cd00112">
    <property type="entry name" value="LDLa"/>
    <property type="match status" value="4"/>
</dbReference>
<dbReference type="InterPro" id="IPR051221">
    <property type="entry name" value="LDLR-related"/>
</dbReference>
<keyword evidence="7" id="KW-0675">Receptor</keyword>
<sequence length="650" mass="71263">MDGKIFEECRDKVTNFKDYYDDCIYDSCGCDRGGDCECLCTAVANFAEECNKHDVFVKWRSQHLCPIMCEYGSVYKPCGPPCEETCQNIGEEAEDYCVATHCVEGCFCPNGTYRSGEKCIPATECACRLGGMEYSPGSYITKDCQNCTCTDGRWLCYGASCPEFKCDENEHRCFDYEKCLDIHFVCDGMNDCPDGSDEVNCTLQCQPGQVKCATGGVCVSENFLCDGTPDCPDDSDESGCGAPECDDMFFTCRSGRCIPVFFVCDGKYDCGSGDNTDEKNCTNVDCSPDAYFRCHNDACLPNEVKCDGHDDCGDGSDENSCEYCDDKVIDARNDILSITSEQGAVSKDILQGSPAGSGATLVSVDGRVTVTVNVNGDIVRIVELYMWFKGANTLTVAFNDFNTTTNVFTSDEPNKMTFHSWKYKPNVFANVLRLRFVQSSTGGDVYVTGLAIKACYVPWSTLSKPPTTTTQQPTTTTHMTTTTPPPPPPPSTQTTAVTTLSTTPFATTEAPPPCAPEEEHKTLVYGTGDFDVTASTTTPSDAVRGSERSVKLGTGMNAWILVENALPPGHFKMTAFAFAVNNVARAIVTVSTKTTVLSEITVGTGQGRVVVKEMHVEHVHSFTVPCNHMYRQEQQRRYELRQYLSRYSLL</sequence>
<evidence type="ECO:0000256" key="4">
    <source>
        <dbReference type="ARBA" id="ARBA00022989"/>
    </source>
</evidence>
<dbReference type="GO" id="GO:0043235">
    <property type="term" value="C:receptor complex"/>
    <property type="evidence" value="ECO:0007669"/>
    <property type="project" value="TreeGrafter"/>
</dbReference>
<feature type="disulfide bond" evidence="9">
    <location>
        <begin position="225"/>
        <end position="240"/>
    </location>
</feature>
<evidence type="ECO:0000256" key="10">
    <source>
        <dbReference type="SAM" id="MobiDB-lite"/>
    </source>
</evidence>
<evidence type="ECO:0000256" key="8">
    <source>
        <dbReference type="ARBA" id="ARBA00023180"/>
    </source>
</evidence>
<dbReference type="SUPFAM" id="SSF57567">
    <property type="entry name" value="Serine protease inhibitors"/>
    <property type="match status" value="1"/>
</dbReference>
<evidence type="ECO:0000256" key="2">
    <source>
        <dbReference type="ARBA" id="ARBA00022692"/>
    </source>
</evidence>
<dbReference type="Pfam" id="PF00057">
    <property type="entry name" value="Ldl_recept_a"/>
    <property type="match status" value="4"/>
</dbReference>
<reference evidence="12" key="1">
    <citation type="journal article" date="2023" name="Mol. Biol. Evol.">
        <title>Third-Generation Sequencing Reveals the Adaptive Role of the Epigenome in Three Deep-Sea Polychaetes.</title>
        <authorList>
            <person name="Perez M."/>
            <person name="Aroh O."/>
            <person name="Sun Y."/>
            <person name="Lan Y."/>
            <person name="Juniper S.K."/>
            <person name="Young C.R."/>
            <person name="Angers B."/>
            <person name="Qian P.Y."/>
        </authorList>
    </citation>
    <scope>NUCLEOTIDE SEQUENCE</scope>
    <source>
        <strain evidence="12">R07B-5</strain>
    </source>
</reference>
<evidence type="ECO:0000256" key="7">
    <source>
        <dbReference type="ARBA" id="ARBA00023170"/>
    </source>
</evidence>
<feature type="disulfide bond" evidence="9">
    <location>
        <begin position="245"/>
        <end position="257"/>
    </location>
</feature>
<feature type="domain" description="VWF/SSPO/Zonadhesin-like cysteine-rich" evidence="11">
    <location>
        <begin position="1"/>
        <end position="66"/>
    </location>
</feature>
<evidence type="ECO:0000313" key="13">
    <source>
        <dbReference type="Proteomes" id="UP001209878"/>
    </source>
</evidence>
<evidence type="ECO:0000256" key="1">
    <source>
        <dbReference type="ARBA" id="ARBA00004167"/>
    </source>
</evidence>
<dbReference type="InterPro" id="IPR036084">
    <property type="entry name" value="Ser_inhib-like_sf"/>
</dbReference>
<dbReference type="AlphaFoldDB" id="A0AAD9NMR5"/>
<dbReference type="InterPro" id="IPR023415">
    <property type="entry name" value="LDLR_class-A_CS"/>
</dbReference>
<keyword evidence="13" id="KW-1185">Reference proteome</keyword>
<evidence type="ECO:0000313" key="12">
    <source>
        <dbReference type="EMBL" id="KAK2174158.1"/>
    </source>
</evidence>
<name>A0AAD9NMR5_RIDPI</name>
<evidence type="ECO:0000259" key="11">
    <source>
        <dbReference type="SMART" id="SM00832"/>
    </source>
</evidence>
<proteinExistence type="predicted"/>
<dbReference type="SUPFAM" id="SSF57424">
    <property type="entry name" value="LDL receptor-like module"/>
    <property type="match status" value="4"/>
</dbReference>
<dbReference type="GO" id="GO:0005886">
    <property type="term" value="C:plasma membrane"/>
    <property type="evidence" value="ECO:0007669"/>
    <property type="project" value="TreeGrafter"/>
</dbReference>
<dbReference type="Gene3D" id="2.10.25.10">
    <property type="entry name" value="Laminin"/>
    <property type="match status" value="1"/>
</dbReference>
<gene>
    <name evidence="12" type="ORF">NP493_822g01004</name>
</gene>
<dbReference type="GO" id="GO:0005041">
    <property type="term" value="F:low-density lipoprotein particle receptor activity"/>
    <property type="evidence" value="ECO:0007669"/>
    <property type="project" value="TreeGrafter"/>
</dbReference>
<keyword evidence="4" id="KW-1133">Transmembrane helix</keyword>
<dbReference type="Pfam" id="PF01826">
    <property type="entry name" value="TIL"/>
    <property type="match status" value="1"/>
</dbReference>
<evidence type="ECO:0000256" key="6">
    <source>
        <dbReference type="ARBA" id="ARBA00023157"/>
    </source>
</evidence>
<dbReference type="CDD" id="cd19941">
    <property type="entry name" value="TIL"/>
    <property type="match status" value="1"/>
</dbReference>
<dbReference type="InterPro" id="IPR014853">
    <property type="entry name" value="VWF/SSPO/ZAN-like_Cys-rich_dom"/>
</dbReference>
<dbReference type="Pfam" id="PF08742">
    <property type="entry name" value="C8"/>
    <property type="match status" value="1"/>
</dbReference>
<feature type="disulfide bond" evidence="9">
    <location>
        <begin position="252"/>
        <end position="270"/>
    </location>
</feature>
<protein>
    <recommendedName>
        <fullName evidence="11">VWF/SSPO/Zonadhesin-like cysteine-rich domain-containing protein</fullName>
    </recommendedName>
</protein>
<organism evidence="12 13">
    <name type="scientific">Ridgeia piscesae</name>
    <name type="common">Tubeworm</name>
    <dbReference type="NCBI Taxonomy" id="27915"/>
    <lineage>
        <taxon>Eukaryota</taxon>
        <taxon>Metazoa</taxon>
        <taxon>Spiralia</taxon>
        <taxon>Lophotrochozoa</taxon>
        <taxon>Annelida</taxon>
        <taxon>Polychaeta</taxon>
        <taxon>Sedentaria</taxon>
        <taxon>Canalipalpata</taxon>
        <taxon>Sabellida</taxon>
        <taxon>Siboglinidae</taxon>
        <taxon>Ridgeia</taxon>
    </lineage>
</organism>
<keyword evidence="8" id="KW-0325">Glycoprotein</keyword>
<keyword evidence="5" id="KW-0472">Membrane</keyword>
<feature type="disulfide bond" evidence="9">
    <location>
        <begin position="186"/>
        <end position="201"/>
    </location>
</feature>
<comment type="caution">
    <text evidence="12">The sequence shown here is derived from an EMBL/GenBank/DDBJ whole genome shotgun (WGS) entry which is preliminary data.</text>
</comment>
<accession>A0AAD9NMR5</accession>
<dbReference type="FunFam" id="4.10.400.10:FF:000119">
    <property type="entry name" value="Suppressor of tumorigenicity 14 protein homolog"/>
    <property type="match status" value="1"/>
</dbReference>
<dbReference type="PANTHER" id="PTHR22722">
    <property type="entry name" value="LOW-DENSITY LIPOPROTEIN RECEPTOR-RELATED PROTEIN 2-RELATED"/>
    <property type="match status" value="1"/>
</dbReference>
<feature type="disulfide bond" evidence="9">
    <location>
        <begin position="306"/>
        <end position="321"/>
    </location>
</feature>
<dbReference type="FunFam" id="2.10.25.10:FF:000055">
    <property type="entry name" value="alpha-tectorin isoform X1"/>
    <property type="match status" value="1"/>
</dbReference>